<evidence type="ECO:0000313" key="3">
    <source>
        <dbReference type="Proteomes" id="UP000489600"/>
    </source>
</evidence>
<keyword evidence="3" id="KW-1185">Reference proteome</keyword>
<sequence length="184" mass="22068">MTNQNPPNKYGLEDYSRRYDRHGNPFGKRISSKNQERGKAPKGRPTDRYINLYGERISSKNLHRGRTHYNKSIDSQRTDYQHFIQNMRDERTSYSQRWSRDESLRDSRGDREERRYQQQREKPSGYRSPHLQWKEKALAIDSRKVATPESTQSRRPPLERNLDKESFSHLLVVPTTEEVMEELR</sequence>
<name>A0A565BSY8_9BRAS</name>
<organism evidence="2 3">
    <name type="scientific">Arabis nemorensis</name>
    <dbReference type="NCBI Taxonomy" id="586526"/>
    <lineage>
        <taxon>Eukaryota</taxon>
        <taxon>Viridiplantae</taxon>
        <taxon>Streptophyta</taxon>
        <taxon>Embryophyta</taxon>
        <taxon>Tracheophyta</taxon>
        <taxon>Spermatophyta</taxon>
        <taxon>Magnoliopsida</taxon>
        <taxon>eudicotyledons</taxon>
        <taxon>Gunneridae</taxon>
        <taxon>Pentapetalae</taxon>
        <taxon>rosids</taxon>
        <taxon>malvids</taxon>
        <taxon>Brassicales</taxon>
        <taxon>Brassicaceae</taxon>
        <taxon>Arabideae</taxon>
        <taxon>Arabis</taxon>
    </lineage>
</organism>
<evidence type="ECO:0000313" key="2">
    <source>
        <dbReference type="EMBL" id="VVB04497.1"/>
    </source>
</evidence>
<feature type="compositionally biased region" description="Basic and acidic residues" evidence="1">
    <location>
        <begin position="88"/>
        <end position="124"/>
    </location>
</feature>
<feature type="compositionally biased region" description="Basic and acidic residues" evidence="1">
    <location>
        <begin position="156"/>
        <end position="166"/>
    </location>
</feature>
<feature type="compositionally biased region" description="Basic and acidic residues" evidence="1">
    <location>
        <begin position="11"/>
        <end position="23"/>
    </location>
</feature>
<gene>
    <name evidence="2" type="ORF">ANE_LOCUS14941</name>
</gene>
<dbReference type="AlphaFoldDB" id="A0A565BSY8"/>
<accession>A0A565BSY8</accession>
<dbReference type="EMBL" id="CABITT030000005">
    <property type="protein sequence ID" value="VVB04497.1"/>
    <property type="molecule type" value="Genomic_DNA"/>
</dbReference>
<dbReference type="Proteomes" id="UP000489600">
    <property type="component" value="Unassembled WGS sequence"/>
</dbReference>
<comment type="caution">
    <text evidence="2">The sequence shown here is derived from an EMBL/GenBank/DDBJ whole genome shotgun (WGS) entry which is preliminary data.</text>
</comment>
<proteinExistence type="predicted"/>
<feature type="compositionally biased region" description="Basic and acidic residues" evidence="1">
    <location>
        <begin position="34"/>
        <end position="47"/>
    </location>
</feature>
<feature type="region of interest" description="Disordered" evidence="1">
    <location>
        <begin position="88"/>
        <end position="166"/>
    </location>
</feature>
<protein>
    <submittedName>
        <fullName evidence="2">Uncharacterized protein</fullName>
    </submittedName>
</protein>
<feature type="compositionally biased region" description="Basic and acidic residues" evidence="1">
    <location>
        <begin position="132"/>
        <end position="146"/>
    </location>
</feature>
<reference evidence="2" key="1">
    <citation type="submission" date="2019-07" db="EMBL/GenBank/DDBJ databases">
        <authorList>
            <person name="Dittberner H."/>
        </authorList>
    </citation>
    <scope>NUCLEOTIDE SEQUENCE [LARGE SCALE GENOMIC DNA]</scope>
</reference>
<feature type="region of interest" description="Disordered" evidence="1">
    <location>
        <begin position="1"/>
        <end position="50"/>
    </location>
</feature>
<evidence type="ECO:0000256" key="1">
    <source>
        <dbReference type="SAM" id="MobiDB-lite"/>
    </source>
</evidence>